<name>E4Z226_OIKDI</name>
<accession>E4Z226</accession>
<feature type="non-terminal residue" evidence="1">
    <location>
        <position position="1"/>
    </location>
</feature>
<gene>
    <name evidence="1" type="ORF">GSOID_T00023844001</name>
</gene>
<sequence>NLPIQRSCRRSRVHAEGRAIDLQISWVTDEKVWRKIIEKNIKNELFSQLENYAKGRFDFVKIINLDDGMKGSKKPLLHVSCDDTD</sequence>
<organism evidence="1">
    <name type="scientific">Oikopleura dioica</name>
    <name type="common">Tunicate</name>
    <dbReference type="NCBI Taxonomy" id="34765"/>
    <lineage>
        <taxon>Eukaryota</taxon>
        <taxon>Metazoa</taxon>
        <taxon>Chordata</taxon>
        <taxon>Tunicata</taxon>
        <taxon>Appendicularia</taxon>
        <taxon>Copelata</taxon>
        <taxon>Oikopleuridae</taxon>
        <taxon>Oikopleura</taxon>
    </lineage>
</organism>
<protein>
    <submittedName>
        <fullName evidence="1">Uncharacterized protein</fullName>
    </submittedName>
</protein>
<dbReference type="AlphaFoldDB" id="E4Z226"/>
<dbReference type="EMBL" id="FN656624">
    <property type="protein sequence ID" value="CBY41754.1"/>
    <property type="molecule type" value="Genomic_DNA"/>
</dbReference>
<proteinExistence type="predicted"/>
<dbReference type="Proteomes" id="UP000011014">
    <property type="component" value="Unassembled WGS sequence"/>
</dbReference>
<reference evidence="1" key="1">
    <citation type="journal article" date="2010" name="Science">
        <title>Plasticity of animal genome architecture unmasked by rapid evolution of a pelagic tunicate.</title>
        <authorList>
            <person name="Denoeud F."/>
            <person name="Henriet S."/>
            <person name="Mungpakdee S."/>
            <person name="Aury J.M."/>
            <person name="Da Silva C."/>
            <person name="Brinkmann H."/>
            <person name="Mikhaleva J."/>
            <person name="Olsen L.C."/>
            <person name="Jubin C."/>
            <person name="Canestro C."/>
            <person name="Bouquet J.M."/>
            <person name="Danks G."/>
            <person name="Poulain J."/>
            <person name="Campsteijn C."/>
            <person name="Adamski M."/>
            <person name="Cross I."/>
            <person name="Yadetie F."/>
            <person name="Muffato M."/>
            <person name="Louis A."/>
            <person name="Butcher S."/>
            <person name="Tsagkogeorga G."/>
            <person name="Konrad A."/>
            <person name="Singh S."/>
            <person name="Jensen M.F."/>
            <person name="Cong E.H."/>
            <person name="Eikeseth-Otteraa H."/>
            <person name="Noel B."/>
            <person name="Anthouard V."/>
            <person name="Porcel B.M."/>
            <person name="Kachouri-Lafond R."/>
            <person name="Nishino A."/>
            <person name="Ugolini M."/>
            <person name="Chourrout P."/>
            <person name="Nishida H."/>
            <person name="Aasland R."/>
            <person name="Huzurbazar S."/>
            <person name="Westhof E."/>
            <person name="Delsuc F."/>
            <person name="Lehrach H."/>
            <person name="Reinhardt R."/>
            <person name="Weissenbach J."/>
            <person name="Roy S.W."/>
            <person name="Artiguenave F."/>
            <person name="Postlethwait J.H."/>
            <person name="Manak J.R."/>
            <person name="Thompson E.M."/>
            <person name="Jaillon O."/>
            <person name="Du Pasquier L."/>
            <person name="Boudinot P."/>
            <person name="Liberles D.A."/>
            <person name="Volff J.N."/>
            <person name="Philippe H."/>
            <person name="Lenhard B."/>
            <person name="Roest Crollius H."/>
            <person name="Wincker P."/>
            <person name="Chourrout D."/>
        </authorList>
    </citation>
    <scope>NUCLEOTIDE SEQUENCE [LARGE SCALE GENOMIC DNA]</scope>
</reference>
<evidence type="ECO:0000313" key="1">
    <source>
        <dbReference type="EMBL" id="CBY41754.1"/>
    </source>
</evidence>